<protein>
    <recommendedName>
        <fullName evidence="1">diguanylate cyclase</fullName>
        <ecNumber evidence="1">2.7.7.65</ecNumber>
    </recommendedName>
</protein>
<organism evidence="4 5">
    <name type="scientific">Marinomonas sargassi</name>
    <dbReference type="NCBI Taxonomy" id="2984494"/>
    <lineage>
        <taxon>Bacteria</taxon>
        <taxon>Pseudomonadati</taxon>
        <taxon>Pseudomonadota</taxon>
        <taxon>Gammaproteobacteria</taxon>
        <taxon>Oceanospirillales</taxon>
        <taxon>Oceanospirillaceae</taxon>
        <taxon>Marinomonas</taxon>
    </lineage>
</organism>
<dbReference type="RefSeq" id="WP_263528933.1">
    <property type="nucleotide sequence ID" value="NZ_JAOVZB010000001.1"/>
</dbReference>
<evidence type="ECO:0000256" key="2">
    <source>
        <dbReference type="ARBA" id="ARBA00034247"/>
    </source>
</evidence>
<evidence type="ECO:0000256" key="1">
    <source>
        <dbReference type="ARBA" id="ARBA00012528"/>
    </source>
</evidence>
<dbReference type="InterPro" id="IPR029787">
    <property type="entry name" value="Nucleotide_cyclase"/>
</dbReference>
<proteinExistence type="predicted"/>
<accession>A0ABT2YNU2</accession>
<reference evidence="4 5" key="1">
    <citation type="submission" date="2022-10" db="EMBL/GenBank/DDBJ databases">
        <title>Marinomonas transparenta sp. nov. and Marinomonas sargassi sp. nov., isolated from marine alga (Sargassum natans (L.) Gaillon).</title>
        <authorList>
            <person name="Wang Y."/>
        </authorList>
    </citation>
    <scope>NUCLEOTIDE SEQUENCE [LARGE SCALE GENOMIC DNA]</scope>
    <source>
        <strain evidence="4 5">C2222</strain>
    </source>
</reference>
<dbReference type="PROSITE" id="PS50887">
    <property type="entry name" value="GGDEF"/>
    <property type="match status" value="1"/>
</dbReference>
<dbReference type="PANTHER" id="PTHR45138:SF9">
    <property type="entry name" value="DIGUANYLATE CYCLASE DGCM-RELATED"/>
    <property type="match status" value="1"/>
</dbReference>
<dbReference type="Proteomes" id="UP001209713">
    <property type="component" value="Unassembled WGS sequence"/>
</dbReference>
<evidence type="ECO:0000259" key="3">
    <source>
        <dbReference type="PROSITE" id="PS50887"/>
    </source>
</evidence>
<dbReference type="PANTHER" id="PTHR45138">
    <property type="entry name" value="REGULATORY COMPONENTS OF SENSORY TRANSDUCTION SYSTEM"/>
    <property type="match status" value="1"/>
</dbReference>
<dbReference type="SUPFAM" id="SSF55073">
    <property type="entry name" value="Nucleotide cyclase"/>
    <property type="match status" value="1"/>
</dbReference>
<keyword evidence="5" id="KW-1185">Reference proteome</keyword>
<name>A0ABT2YNU2_9GAMM</name>
<evidence type="ECO:0000313" key="4">
    <source>
        <dbReference type="EMBL" id="MCV2401559.1"/>
    </source>
</evidence>
<gene>
    <name evidence="4" type="ORF">OFY17_01560</name>
</gene>
<dbReference type="SMART" id="SM00267">
    <property type="entry name" value="GGDEF"/>
    <property type="match status" value="1"/>
</dbReference>
<dbReference type="EMBL" id="JAOVZB010000001">
    <property type="protein sequence ID" value="MCV2401559.1"/>
    <property type="molecule type" value="Genomic_DNA"/>
</dbReference>
<dbReference type="InterPro" id="IPR050469">
    <property type="entry name" value="Diguanylate_Cyclase"/>
</dbReference>
<comment type="catalytic activity">
    <reaction evidence="2">
        <text>2 GTP = 3',3'-c-di-GMP + 2 diphosphate</text>
        <dbReference type="Rhea" id="RHEA:24898"/>
        <dbReference type="ChEBI" id="CHEBI:33019"/>
        <dbReference type="ChEBI" id="CHEBI:37565"/>
        <dbReference type="ChEBI" id="CHEBI:58805"/>
        <dbReference type="EC" id="2.7.7.65"/>
    </reaction>
</comment>
<comment type="caution">
    <text evidence="4">The sequence shown here is derived from an EMBL/GenBank/DDBJ whole genome shotgun (WGS) entry which is preliminary data.</text>
</comment>
<evidence type="ECO:0000313" key="5">
    <source>
        <dbReference type="Proteomes" id="UP001209713"/>
    </source>
</evidence>
<dbReference type="InterPro" id="IPR000160">
    <property type="entry name" value="GGDEF_dom"/>
</dbReference>
<dbReference type="CDD" id="cd01949">
    <property type="entry name" value="GGDEF"/>
    <property type="match status" value="1"/>
</dbReference>
<feature type="domain" description="GGDEF" evidence="3">
    <location>
        <begin position="165"/>
        <end position="299"/>
    </location>
</feature>
<dbReference type="NCBIfam" id="TIGR00254">
    <property type="entry name" value="GGDEF"/>
    <property type="match status" value="1"/>
</dbReference>
<dbReference type="EC" id="2.7.7.65" evidence="1"/>
<sequence>MKTPTLECFPCILVVTDIHTNKLEYCNQYGTELLNLDSDKLMTYGLFDIISKASSIFFESYIRPTIVSTGSCQEVQISLTPNTNEKVASVANAKLADSKIYWSIYVAVARDKLYQELLSAREHLEAKTEELTLLTRVDPLTSLLNRRAAIDDFNQKTNELDINFTPTSILLIDIDWFKKINDIYGHDRGDEVLITLSQTLKRSTNASDIVARWGGEEFLVILNNSNTKDTQVFCQKLHIEASSITLSGSENLSISIGGSNLEENNLTKPDIMEKYIKQADIALYEAKAKGRSRTEFFDHLHLT</sequence>
<dbReference type="InterPro" id="IPR043128">
    <property type="entry name" value="Rev_trsase/Diguanyl_cyclase"/>
</dbReference>
<dbReference type="Gene3D" id="3.30.70.270">
    <property type="match status" value="1"/>
</dbReference>
<dbReference type="Pfam" id="PF00990">
    <property type="entry name" value="GGDEF"/>
    <property type="match status" value="1"/>
</dbReference>